<proteinExistence type="inferred from homology"/>
<reference evidence="7 8" key="1">
    <citation type="submission" date="2018-01" db="EMBL/GenBank/DDBJ databases">
        <title>Harnessing the power of phylogenomics to disentangle the directionality and signatures of interkingdom host jumping in the parasitic fungal genus Tolypocladium.</title>
        <authorList>
            <person name="Quandt C.A."/>
            <person name="Patterson W."/>
            <person name="Spatafora J.W."/>
        </authorList>
    </citation>
    <scope>NUCLEOTIDE SEQUENCE [LARGE SCALE GENOMIC DNA]</scope>
    <source>
        <strain evidence="7 8">NRBC 100945</strain>
    </source>
</reference>
<dbReference type="Proteomes" id="UP000237481">
    <property type="component" value="Unassembled WGS sequence"/>
</dbReference>
<evidence type="ECO:0000256" key="1">
    <source>
        <dbReference type="ARBA" id="ARBA00001946"/>
    </source>
</evidence>
<dbReference type="Pfam" id="PF00459">
    <property type="entry name" value="Inositol_P"/>
    <property type="match status" value="1"/>
</dbReference>
<accession>A0A2S4L1K1</accession>
<protein>
    <submittedName>
        <fullName evidence="7">3'(2'),5'-bisphosphate nucleotidase</fullName>
    </submittedName>
</protein>
<keyword evidence="5 6" id="KW-0460">Magnesium</keyword>
<dbReference type="PANTHER" id="PTHR43200:SF2">
    <property type="entry name" value="3'(2'),5'-BISPHOSPHATE NUCLEOTIDASE"/>
    <property type="match status" value="1"/>
</dbReference>
<keyword evidence="8" id="KW-1185">Reference proteome</keyword>
<evidence type="ECO:0000256" key="6">
    <source>
        <dbReference type="PIRSR" id="PIRSR600760-2"/>
    </source>
</evidence>
<dbReference type="Gene3D" id="3.30.540.10">
    <property type="entry name" value="Fructose-1,6-Bisphosphatase, subunit A, domain 1"/>
    <property type="match status" value="1"/>
</dbReference>
<feature type="non-terminal residue" evidence="7">
    <location>
        <position position="248"/>
    </location>
</feature>
<evidence type="ECO:0000256" key="4">
    <source>
        <dbReference type="ARBA" id="ARBA00022801"/>
    </source>
</evidence>
<feature type="binding site" evidence="6">
    <location>
        <position position="132"/>
    </location>
    <ligand>
        <name>Mg(2+)</name>
        <dbReference type="ChEBI" id="CHEBI:18420"/>
        <label>1</label>
        <note>catalytic</note>
    </ligand>
</feature>
<dbReference type="EMBL" id="PKSG01000334">
    <property type="protein sequence ID" value="POR36341.1"/>
    <property type="molecule type" value="Genomic_DNA"/>
</dbReference>
<evidence type="ECO:0000313" key="8">
    <source>
        <dbReference type="Proteomes" id="UP000237481"/>
    </source>
</evidence>
<name>A0A2S4L1K1_9HYPO</name>
<dbReference type="SUPFAM" id="SSF56655">
    <property type="entry name" value="Carbohydrate phosphatase"/>
    <property type="match status" value="1"/>
</dbReference>
<comment type="cofactor">
    <cofactor evidence="1 6">
        <name>Mg(2+)</name>
        <dbReference type="ChEBI" id="CHEBI:18420"/>
    </cofactor>
</comment>
<gene>
    <name evidence="7" type="ORF">TPAR_03466</name>
</gene>
<evidence type="ECO:0000313" key="7">
    <source>
        <dbReference type="EMBL" id="POR36341.1"/>
    </source>
</evidence>
<dbReference type="InterPro" id="IPR000760">
    <property type="entry name" value="Inositol_monophosphatase-like"/>
</dbReference>
<evidence type="ECO:0000256" key="2">
    <source>
        <dbReference type="ARBA" id="ARBA00009759"/>
    </source>
</evidence>
<comment type="similarity">
    <text evidence="2">Belongs to the inositol monophosphatase superfamily.</text>
</comment>
<dbReference type="AlphaFoldDB" id="A0A2S4L1K1"/>
<keyword evidence="3 6" id="KW-0479">Metal-binding</keyword>
<dbReference type="GO" id="GO:0000103">
    <property type="term" value="P:sulfate assimilation"/>
    <property type="evidence" value="ECO:0007669"/>
    <property type="project" value="TreeGrafter"/>
</dbReference>
<organism evidence="7 8">
    <name type="scientific">Tolypocladium paradoxum</name>
    <dbReference type="NCBI Taxonomy" id="94208"/>
    <lineage>
        <taxon>Eukaryota</taxon>
        <taxon>Fungi</taxon>
        <taxon>Dikarya</taxon>
        <taxon>Ascomycota</taxon>
        <taxon>Pezizomycotina</taxon>
        <taxon>Sordariomycetes</taxon>
        <taxon>Hypocreomycetidae</taxon>
        <taxon>Hypocreales</taxon>
        <taxon>Ophiocordycipitaceae</taxon>
        <taxon>Tolypocladium</taxon>
    </lineage>
</organism>
<evidence type="ECO:0000256" key="3">
    <source>
        <dbReference type="ARBA" id="ARBA00022723"/>
    </source>
</evidence>
<evidence type="ECO:0000256" key="5">
    <source>
        <dbReference type="ARBA" id="ARBA00022842"/>
    </source>
</evidence>
<feature type="binding site" evidence="6">
    <location>
        <position position="135"/>
    </location>
    <ligand>
        <name>Mg(2+)</name>
        <dbReference type="ChEBI" id="CHEBI:18420"/>
        <label>1</label>
        <note>catalytic</note>
    </ligand>
</feature>
<comment type="caution">
    <text evidence="7">The sequence shown here is derived from an EMBL/GenBank/DDBJ whole genome shotgun (WGS) entry which is preliminary data.</text>
</comment>
<dbReference type="STRING" id="94208.A0A2S4L1K1"/>
<dbReference type="PANTHER" id="PTHR43200">
    <property type="entry name" value="PHOSPHATASE"/>
    <property type="match status" value="1"/>
</dbReference>
<dbReference type="GO" id="GO:0008441">
    <property type="term" value="F:3'(2'),5'-bisphosphate nucleotidase activity"/>
    <property type="evidence" value="ECO:0007669"/>
    <property type="project" value="TreeGrafter"/>
</dbReference>
<feature type="binding site" evidence="6">
    <location>
        <position position="70"/>
    </location>
    <ligand>
        <name>Mg(2+)</name>
        <dbReference type="ChEBI" id="CHEBI:18420"/>
        <label>1</label>
        <note>catalytic</note>
    </ligand>
</feature>
<feature type="binding site" evidence="6">
    <location>
        <position position="134"/>
    </location>
    <ligand>
        <name>Mg(2+)</name>
        <dbReference type="ChEBI" id="CHEBI:18420"/>
        <label>1</label>
        <note>catalytic</note>
    </ligand>
</feature>
<keyword evidence="4" id="KW-0378">Hydrolase</keyword>
<dbReference type="OrthoDB" id="411145at2759"/>
<dbReference type="GO" id="GO:0046872">
    <property type="term" value="F:metal ion binding"/>
    <property type="evidence" value="ECO:0007669"/>
    <property type="project" value="UniProtKB-KW"/>
</dbReference>
<sequence length="248" mass="26055">MDSPYSRELTIAFSALQNAARLSQSIISAQDKGAIEKADLSPVTVADFAVQALLIATFQDAFPGDRFVGEEDASGLRDNEALLERVWELLQRVGGDGATALPATRELMCDLIDEAGASSPGGDGSGRTWVFDPIDGTKTYVRGELYAINIGLLVDGKQTLGAVGCPNMPMDAAAPLCNADIDPSGEGCIVYAVKGHGAFIRKLRGSADDAPPRRLPRQQAPDALRFVTCVGIVDSALAGVHEAVAARL</sequence>
<dbReference type="InterPro" id="IPR051090">
    <property type="entry name" value="Inositol_monoP_superfamily"/>
</dbReference>